<evidence type="ECO:0000313" key="3">
    <source>
        <dbReference type="Proteomes" id="UP000326505"/>
    </source>
</evidence>
<keyword evidence="4" id="KW-1185">Reference proteome</keyword>
<dbReference type="RefSeq" id="WP_150510732.1">
    <property type="nucleotide sequence ID" value="NZ_BMSQ01000004.1"/>
</dbReference>
<dbReference type="Proteomes" id="UP000549009">
    <property type="component" value="Unassembled WGS sequence"/>
</dbReference>
<dbReference type="KEGG" id="sspb:CP982_13420"/>
<gene>
    <name evidence="2" type="ORF">CP982_13420</name>
    <name evidence="1" type="ORF">FHS40_002095</name>
</gene>
<evidence type="ECO:0000313" key="1">
    <source>
        <dbReference type="EMBL" id="MBB5103042.1"/>
    </source>
</evidence>
<reference evidence="1 4" key="2">
    <citation type="submission" date="2020-08" db="EMBL/GenBank/DDBJ databases">
        <title>Genomic Encyclopedia of Type Strains, Phase III (KMG-III): the genomes of soil and plant-associated and newly described type strains.</title>
        <authorList>
            <person name="Whitman W."/>
        </authorList>
    </citation>
    <scope>NUCLEOTIDE SEQUENCE [LARGE SCALE GENOMIC DNA]</scope>
    <source>
        <strain evidence="1 4">CECT 3146</strain>
    </source>
</reference>
<evidence type="ECO:0000313" key="2">
    <source>
        <dbReference type="EMBL" id="QEV59608.1"/>
    </source>
</evidence>
<dbReference type="EMBL" id="JACHJD010000003">
    <property type="protein sequence ID" value="MBB5103042.1"/>
    <property type="molecule type" value="Genomic_DNA"/>
</dbReference>
<dbReference type="AlphaFoldDB" id="A0A5P2X586"/>
<sequence>MRPELHSTVFDTTMKRTGEVMGFEGPYVQLRPLRGGCEWDAKPENLSPAMSVNELGEAHQVDPIGFELDGPHGD</sequence>
<accession>A0A5P2X586</accession>
<reference evidence="2 3" key="1">
    <citation type="submission" date="2017-09" db="EMBL/GenBank/DDBJ databases">
        <authorList>
            <person name="Lee N."/>
            <person name="Cho B.-K."/>
        </authorList>
    </citation>
    <scope>NUCLEOTIDE SEQUENCE [LARGE SCALE GENOMIC DNA]</scope>
    <source>
        <strain evidence="2 3">ATCC 27465</strain>
    </source>
</reference>
<name>A0A5P2X586_STRST</name>
<dbReference type="OrthoDB" id="4254348at2"/>
<protein>
    <submittedName>
        <fullName evidence="2">Uncharacterized protein</fullName>
    </submittedName>
</protein>
<evidence type="ECO:0000313" key="4">
    <source>
        <dbReference type="Proteomes" id="UP000549009"/>
    </source>
</evidence>
<proteinExistence type="predicted"/>
<organism evidence="2 3">
    <name type="scientific">Streptomyces spectabilis</name>
    <dbReference type="NCBI Taxonomy" id="68270"/>
    <lineage>
        <taxon>Bacteria</taxon>
        <taxon>Bacillati</taxon>
        <taxon>Actinomycetota</taxon>
        <taxon>Actinomycetes</taxon>
        <taxon>Kitasatosporales</taxon>
        <taxon>Streptomycetaceae</taxon>
        <taxon>Streptomyces</taxon>
    </lineage>
</organism>
<dbReference type="Proteomes" id="UP000326505">
    <property type="component" value="Chromosome"/>
</dbReference>
<dbReference type="EMBL" id="CP023690">
    <property type="protein sequence ID" value="QEV59608.1"/>
    <property type="molecule type" value="Genomic_DNA"/>
</dbReference>